<comment type="caution">
    <text evidence="1">The sequence shown here is derived from an EMBL/GenBank/DDBJ whole genome shotgun (WGS) entry which is preliminary data.</text>
</comment>
<keyword evidence="2" id="KW-1185">Reference proteome</keyword>
<protein>
    <submittedName>
        <fullName evidence="1">Uncharacterized protein</fullName>
    </submittedName>
</protein>
<dbReference type="Proteomes" id="UP000285146">
    <property type="component" value="Unassembled WGS sequence"/>
</dbReference>
<organism evidence="1 2">
    <name type="scientific">Cytospora leucostoma</name>
    <dbReference type="NCBI Taxonomy" id="1230097"/>
    <lineage>
        <taxon>Eukaryota</taxon>
        <taxon>Fungi</taxon>
        <taxon>Dikarya</taxon>
        <taxon>Ascomycota</taxon>
        <taxon>Pezizomycotina</taxon>
        <taxon>Sordariomycetes</taxon>
        <taxon>Sordariomycetidae</taxon>
        <taxon>Diaporthales</taxon>
        <taxon>Cytosporaceae</taxon>
        <taxon>Cytospora</taxon>
    </lineage>
</organism>
<name>A0A423XDF2_9PEZI</name>
<reference evidence="1 2" key="1">
    <citation type="submission" date="2015-09" db="EMBL/GenBank/DDBJ databases">
        <title>Host preference determinants of Valsa canker pathogens revealed by comparative genomics.</title>
        <authorList>
            <person name="Yin Z."/>
            <person name="Huang L."/>
        </authorList>
    </citation>
    <scope>NUCLEOTIDE SEQUENCE [LARGE SCALE GENOMIC DNA]</scope>
    <source>
        <strain evidence="1 2">SXYLt</strain>
    </source>
</reference>
<dbReference type="InParanoid" id="A0A423XDF2"/>
<dbReference type="EMBL" id="LKEB01000016">
    <property type="protein sequence ID" value="ROW14035.1"/>
    <property type="molecule type" value="Genomic_DNA"/>
</dbReference>
<accession>A0A423XDF2</accession>
<proteinExistence type="predicted"/>
<gene>
    <name evidence="1" type="ORF">VPNG_04065</name>
</gene>
<sequence>MVGGRKRFEAFLDDVPDEKLEYLPEDEQTLHLDHARGYRLDHQGLNQDQNEGDWIYRLYVQPIGSAKSKSKSQRRKSLKNTKIVLAQCHTTGGEAASEIRAALLESYINHTSLVYAPKKHYICNSADMLVGYQT</sequence>
<evidence type="ECO:0000313" key="2">
    <source>
        <dbReference type="Proteomes" id="UP000285146"/>
    </source>
</evidence>
<dbReference type="OrthoDB" id="3521506at2759"/>
<dbReference type="AlphaFoldDB" id="A0A423XDF2"/>
<evidence type="ECO:0000313" key="1">
    <source>
        <dbReference type="EMBL" id="ROW14035.1"/>
    </source>
</evidence>